<accession>A0A4Y2UWD4</accession>
<keyword evidence="3" id="KW-1185">Reference proteome</keyword>
<dbReference type="AlphaFoldDB" id="A0A4Y2UWD4"/>
<gene>
    <name evidence="2" type="ORF">AVEN_159173_1</name>
</gene>
<evidence type="ECO:0000256" key="1">
    <source>
        <dbReference type="SAM" id="MobiDB-lite"/>
    </source>
</evidence>
<feature type="compositionally biased region" description="Polar residues" evidence="1">
    <location>
        <begin position="143"/>
        <end position="161"/>
    </location>
</feature>
<sequence length="195" mass="21644">MTPLIAFLMKSNVEIAREIIRLFQSPAIGGFWRKKFKPQKSAKTSHLPKLESSESTERTPKPGVVYSSAVKQNNKPINQPAVTDCAHCGYRSNTDNLRKTSLQPVASMKSIFSANSLPTPRELSTSLQTASIVSPLMVRSPPKQKQSINAAKSNNITNVNRPEQIKETKAAKKARLTALKKKKNLRNNPTSKEDF</sequence>
<evidence type="ECO:0000313" key="3">
    <source>
        <dbReference type="Proteomes" id="UP000499080"/>
    </source>
</evidence>
<feature type="compositionally biased region" description="Basic and acidic residues" evidence="1">
    <location>
        <begin position="48"/>
        <end position="60"/>
    </location>
</feature>
<reference evidence="2 3" key="1">
    <citation type="journal article" date="2019" name="Sci. Rep.">
        <title>Orb-weaving spider Araneus ventricosus genome elucidates the spidroin gene catalogue.</title>
        <authorList>
            <person name="Kono N."/>
            <person name="Nakamura H."/>
            <person name="Ohtoshi R."/>
            <person name="Moran D.A.P."/>
            <person name="Shinohara A."/>
            <person name="Yoshida Y."/>
            <person name="Fujiwara M."/>
            <person name="Mori M."/>
            <person name="Tomita M."/>
            <person name="Arakawa K."/>
        </authorList>
    </citation>
    <scope>NUCLEOTIDE SEQUENCE [LARGE SCALE GENOMIC DNA]</scope>
</reference>
<organism evidence="2 3">
    <name type="scientific">Araneus ventricosus</name>
    <name type="common">Orbweaver spider</name>
    <name type="synonym">Epeira ventricosa</name>
    <dbReference type="NCBI Taxonomy" id="182803"/>
    <lineage>
        <taxon>Eukaryota</taxon>
        <taxon>Metazoa</taxon>
        <taxon>Ecdysozoa</taxon>
        <taxon>Arthropoda</taxon>
        <taxon>Chelicerata</taxon>
        <taxon>Arachnida</taxon>
        <taxon>Araneae</taxon>
        <taxon>Araneomorphae</taxon>
        <taxon>Entelegynae</taxon>
        <taxon>Araneoidea</taxon>
        <taxon>Araneidae</taxon>
        <taxon>Araneus</taxon>
    </lineage>
</organism>
<dbReference type="EMBL" id="BGPR01041080">
    <property type="protein sequence ID" value="GBO17319.1"/>
    <property type="molecule type" value="Genomic_DNA"/>
</dbReference>
<protein>
    <submittedName>
        <fullName evidence="2">Uncharacterized protein</fullName>
    </submittedName>
</protein>
<proteinExistence type="predicted"/>
<feature type="compositionally biased region" description="Basic residues" evidence="1">
    <location>
        <begin position="171"/>
        <end position="185"/>
    </location>
</feature>
<name>A0A4Y2UWD4_ARAVE</name>
<evidence type="ECO:0000313" key="2">
    <source>
        <dbReference type="EMBL" id="GBO17319.1"/>
    </source>
</evidence>
<dbReference type="Proteomes" id="UP000499080">
    <property type="component" value="Unassembled WGS sequence"/>
</dbReference>
<feature type="region of interest" description="Disordered" evidence="1">
    <location>
        <begin position="42"/>
        <end position="62"/>
    </location>
</feature>
<comment type="caution">
    <text evidence="2">The sequence shown here is derived from an EMBL/GenBank/DDBJ whole genome shotgun (WGS) entry which is preliminary data.</text>
</comment>
<feature type="region of interest" description="Disordered" evidence="1">
    <location>
        <begin position="139"/>
        <end position="195"/>
    </location>
</feature>